<organism evidence="1 2">
    <name type="scientific">Capnocytophaga periodontitidis</name>
    <dbReference type="NCBI Taxonomy" id="2795027"/>
    <lineage>
        <taxon>Bacteria</taxon>
        <taxon>Pseudomonadati</taxon>
        <taxon>Bacteroidota</taxon>
        <taxon>Flavobacteriia</taxon>
        <taxon>Flavobacteriales</taxon>
        <taxon>Flavobacteriaceae</taxon>
        <taxon>Capnocytophaga</taxon>
    </lineage>
</organism>
<evidence type="ECO:0000313" key="2">
    <source>
        <dbReference type="Proteomes" id="UP000641139"/>
    </source>
</evidence>
<gene>
    <name evidence="1" type="ORF">I7X30_09555</name>
</gene>
<name>A0ABS0SP34_9FLAO</name>
<evidence type="ECO:0008006" key="3">
    <source>
        <dbReference type="Google" id="ProtNLM"/>
    </source>
</evidence>
<dbReference type="Proteomes" id="UP000641139">
    <property type="component" value="Unassembled WGS sequence"/>
</dbReference>
<keyword evidence="2" id="KW-1185">Reference proteome</keyword>
<sequence length="269" mass="31114">MAIDGVKIIDSDSAYDIYNNITERYKDGEDIEKIRQDWLNEEANFCIDELFAEIYWTAFAYSLWKIGYRKDEVRAKALQLIEQGATPLWNEIDSKAQKQRQKALDKLKLQLQEDNPKPLVKPASKKPKTPYFQVGDVLVVTIDKRYGICFVSAVEVTPRKIEYHLACTRYISEQYPTMTDFLQSELACGKNNQDFALKTDCWFNHKELGAILPSLKKIGTVQLKPYSLWTLSPAHSIEDIYEEITMDKKHFGGKLKKVCELIDSIKEQL</sequence>
<proteinExistence type="predicted"/>
<reference evidence="1 2" key="1">
    <citation type="journal article" date="2021" name="Int. J. Syst. Evol. Microbiol.">
        <title>Capnocytophaga periodontitidis sp. nov., isolated from subgingival plaque of periodontitis patient.</title>
        <authorList>
            <person name="Zhang Y."/>
            <person name="Qiao D."/>
            <person name="Shi W."/>
            <person name="Wu D."/>
            <person name="Cai M."/>
        </authorList>
    </citation>
    <scope>NUCLEOTIDE SEQUENCE [LARGE SCALE GENOMIC DNA]</scope>
    <source>
        <strain evidence="1 2">051621</strain>
    </source>
</reference>
<comment type="caution">
    <text evidence="1">The sequence shown here is derived from an EMBL/GenBank/DDBJ whole genome shotgun (WGS) entry which is preliminary data.</text>
</comment>
<dbReference type="RefSeq" id="WP_198466918.1">
    <property type="nucleotide sequence ID" value="NZ_JAEFDC010000008.1"/>
</dbReference>
<dbReference type="EMBL" id="JAEFDC010000008">
    <property type="protein sequence ID" value="MBI1647302.1"/>
    <property type="molecule type" value="Genomic_DNA"/>
</dbReference>
<accession>A0ABS0SP34</accession>
<evidence type="ECO:0000313" key="1">
    <source>
        <dbReference type="EMBL" id="MBI1647302.1"/>
    </source>
</evidence>
<protein>
    <recommendedName>
        <fullName evidence="3">HNH endonuclease</fullName>
    </recommendedName>
</protein>